<evidence type="ECO:0000256" key="1">
    <source>
        <dbReference type="SAM" id="MobiDB-lite"/>
    </source>
</evidence>
<dbReference type="OrthoDB" id="114121at2157"/>
<dbReference type="CDD" id="cd02238">
    <property type="entry name" value="cupin_KdgF"/>
    <property type="match status" value="1"/>
</dbReference>
<evidence type="ECO:0000313" key="3">
    <source>
        <dbReference type="EMBL" id="PCR92363.1"/>
    </source>
</evidence>
<evidence type="ECO:0000259" key="2">
    <source>
        <dbReference type="Pfam" id="PF07883"/>
    </source>
</evidence>
<keyword evidence="4" id="KW-1185">Reference proteome</keyword>
<dbReference type="SUPFAM" id="SSF51182">
    <property type="entry name" value="RmlC-like cupins"/>
    <property type="match status" value="1"/>
</dbReference>
<dbReference type="EMBL" id="NXNI01000001">
    <property type="protein sequence ID" value="PCR92363.1"/>
    <property type="molecule type" value="Genomic_DNA"/>
</dbReference>
<protein>
    <submittedName>
        <fullName evidence="3">Cupin</fullName>
    </submittedName>
</protein>
<evidence type="ECO:0000313" key="4">
    <source>
        <dbReference type="Proteomes" id="UP000219689"/>
    </source>
</evidence>
<dbReference type="Proteomes" id="UP000219689">
    <property type="component" value="Unassembled WGS sequence"/>
</dbReference>
<dbReference type="InterPro" id="IPR013096">
    <property type="entry name" value="Cupin_2"/>
</dbReference>
<dbReference type="InterPro" id="IPR052535">
    <property type="entry name" value="Bacilysin_H2HPP_isomerase"/>
</dbReference>
<gene>
    <name evidence="3" type="ORF">CP557_18640</name>
</gene>
<accession>A0A2A5R016</accession>
<sequence>MRQVSATQAEFEAVADGVSLAELPTGARASMVCWRIEPGATLPVHSHDNEQIGFVLEGELTAIVEGEEYTLTAGDAYAFRPNERHGAENRSREAATGIGVHAPPRGEPEWRRIPASDDRS</sequence>
<proteinExistence type="predicted"/>
<dbReference type="Pfam" id="PF07883">
    <property type="entry name" value="Cupin_2"/>
    <property type="match status" value="1"/>
</dbReference>
<name>A0A2A5R016_9EURY</name>
<dbReference type="PANTHER" id="PTHR40112:SF1">
    <property type="entry name" value="H2HPP ISOMERASE"/>
    <property type="match status" value="1"/>
</dbReference>
<dbReference type="InterPro" id="IPR011051">
    <property type="entry name" value="RmlC_Cupin_sf"/>
</dbReference>
<reference evidence="3 4" key="1">
    <citation type="submission" date="2017-09" db="EMBL/GenBank/DDBJ databases">
        <title>Genome sequences of Natrinema ejinorence JCM 13890T.</title>
        <authorList>
            <person name="Roh S.W."/>
            <person name="Kim Y.B."/>
            <person name="Kim J.Y."/>
        </authorList>
    </citation>
    <scope>NUCLEOTIDE SEQUENCE [LARGE SCALE GENOMIC DNA]</scope>
    <source>
        <strain evidence="3 4">JCM 13890</strain>
    </source>
</reference>
<dbReference type="RefSeq" id="WP_097381286.1">
    <property type="nucleotide sequence ID" value="NZ_NXNI01000001.1"/>
</dbReference>
<dbReference type="AlphaFoldDB" id="A0A2A5R016"/>
<feature type="compositionally biased region" description="Basic and acidic residues" evidence="1">
    <location>
        <begin position="104"/>
        <end position="120"/>
    </location>
</feature>
<feature type="region of interest" description="Disordered" evidence="1">
    <location>
        <begin position="82"/>
        <end position="120"/>
    </location>
</feature>
<comment type="caution">
    <text evidence="3">The sequence shown here is derived from an EMBL/GenBank/DDBJ whole genome shotgun (WGS) entry which is preliminary data.</text>
</comment>
<feature type="domain" description="Cupin type-2" evidence="2">
    <location>
        <begin position="34"/>
        <end position="96"/>
    </location>
</feature>
<dbReference type="Gene3D" id="2.60.120.10">
    <property type="entry name" value="Jelly Rolls"/>
    <property type="match status" value="1"/>
</dbReference>
<feature type="compositionally biased region" description="Basic and acidic residues" evidence="1">
    <location>
        <begin position="82"/>
        <end position="93"/>
    </location>
</feature>
<dbReference type="InterPro" id="IPR014710">
    <property type="entry name" value="RmlC-like_jellyroll"/>
</dbReference>
<dbReference type="PANTHER" id="PTHR40112">
    <property type="entry name" value="H2HPP ISOMERASE"/>
    <property type="match status" value="1"/>
</dbReference>
<organism evidence="3 4">
    <name type="scientific">Natrinema ejinorense</name>
    <dbReference type="NCBI Taxonomy" id="373386"/>
    <lineage>
        <taxon>Archaea</taxon>
        <taxon>Methanobacteriati</taxon>
        <taxon>Methanobacteriota</taxon>
        <taxon>Stenosarchaea group</taxon>
        <taxon>Halobacteria</taxon>
        <taxon>Halobacteriales</taxon>
        <taxon>Natrialbaceae</taxon>
        <taxon>Natrinema</taxon>
    </lineage>
</organism>